<evidence type="ECO:0000313" key="8">
    <source>
        <dbReference type="EMBL" id="CQR25139.1"/>
    </source>
</evidence>
<dbReference type="EMBL" id="CTEN01000003">
    <property type="protein sequence ID" value="CQR25139.1"/>
    <property type="molecule type" value="Genomic_DNA"/>
</dbReference>
<keyword evidence="9" id="KW-1185">Reference proteome</keyword>
<evidence type="ECO:0000256" key="6">
    <source>
        <dbReference type="SAM" id="SignalP"/>
    </source>
</evidence>
<evidence type="ECO:0000256" key="5">
    <source>
        <dbReference type="SAM" id="MobiDB-lite"/>
    </source>
</evidence>
<feature type="compositionally biased region" description="Low complexity" evidence="5">
    <location>
        <begin position="49"/>
        <end position="74"/>
    </location>
</feature>
<keyword evidence="2" id="KW-0964">Secreted</keyword>
<dbReference type="OrthoDB" id="2220206at2"/>
<proteinExistence type="predicted"/>
<sequence length="234" mass="23937" precursor="true">MTKKQILSALALSTLPLAQAGLVSADEVTPVDPSSPSTEVVTPVEPSAPVETPTEPTQPVETPTGPTTPTEPVEPANPTPPVEPTDPSTPQTTEEPKTEDPTPPSEEPVTPPSDGNGQTTPVPTEPSTGEAPQTIKPIPEPVVTFNPFETPGGQTVVGTQNSQVVIQNNDGSTQTVNAEEVGGATNADGTVTVKAASGEVKTLPQTGEEAGGLFSLLGTVILTSLGFLKKKKII</sequence>
<keyword evidence="4" id="KW-0572">Peptidoglycan-anchor</keyword>
<accession>A0A0E4H587</accession>
<dbReference type="AlphaFoldDB" id="A0A0E4H587"/>
<dbReference type="NCBIfam" id="TIGR01167">
    <property type="entry name" value="LPXTG_anchor"/>
    <property type="match status" value="1"/>
</dbReference>
<protein>
    <submittedName>
        <fullName evidence="8">Transposon related peptidoglycan linked protein (LPXTG motif)</fullName>
    </submittedName>
</protein>
<name>A0A0E4H587_9STRE</name>
<feature type="domain" description="Gram-positive cocci surface proteins LPxTG" evidence="7">
    <location>
        <begin position="198"/>
        <end position="232"/>
    </location>
</feature>
<evidence type="ECO:0000256" key="2">
    <source>
        <dbReference type="ARBA" id="ARBA00022525"/>
    </source>
</evidence>
<feature type="compositionally biased region" description="Polar residues" evidence="5">
    <location>
        <begin position="115"/>
        <end position="131"/>
    </location>
</feature>
<feature type="signal peptide" evidence="6">
    <location>
        <begin position="1"/>
        <end position="20"/>
    </location>
</feature>
<evidence type="ECO:0000256" key="1">
    <source>
        <dbReference type="ARBA" id="ARBA00022512"/>
    </source>
</evidence>
<feature type="compositionally biased region" description="Pro residues" evidence="5">
    <location>
        <begin position="75"/>
        <end position="84"/>
    </location>
</feature>
<organism evidence="8 9">
    <name type="scientific">Streptococcus varani</name>
    <dbReference type="NCBI Taxonomy" id="1608583"/>
    <lineage>
        <taxon>Bacteria</taxon>
        <taxon>Bacillati</taxon>
        <taxon>Bacillota</taxon>
        <taxon>Bacilli</taxon>
        <taxon>Lactobacillales</taxon>
        <taxon>Streptococcaceae</taxon>
        <taxon>Streptococcus</taxon>
    </lineage>
</organism>
<keyword evidence="1" id="KW-0134">Cell wall</keyword>
<dbReference type="STRING" id="1608583.BN1356_01481"/>
<feature type="chain" id="PRO_5038529351" evidence="6">
    <location>
        <begin position="21"/>
        <end position="234"/>
    </location>
</feature>
<dbReference type="Pfam" id="PF00746">
    <property type="entry name" value="Gram_pos_anchor"/>
    <property type="match status" value="1"/>
</dbReference>
<evidence type="ECO:0000256" key="4">
    <source>
        <dbReference type="ARBA" id="ARBA00023088"/>
    </source>
</evidence>
<evidence type="ECO:0000259" key="7">
    <source>
        <dbReference type="Pfam" id="PF00746"/>
    </source>
</evidence>
<dbReference type="Proteomes" id="UP000198604">
    <property type="component" value="Unassembled WGS sequence"/>
</dbReference>
<evidence type="ECO:0000256" key="3">
    <source>
        <dbReference type="ARBA" id="ARBA00022729"/>
    </source>
</evidence>
<keyword evidence="3 6" id="KW-0732">Signal</keyword>
<dbReference type="RefSeq" id="WP_093650720.1">
    <property type="nucleotide sequence ID" value="NZ_CTEN01000003.1"/>
</dbReference>
<feature type="compositionally biased region" description="Pro residues" evidence="5">
    <location>
        <begin position="101"/>
        <end position="111"/>
    </location>
</feature>
<gene>
    <name evidence="8" type="ORF">BN1356_01481</name>
</gene>
<reference evidence="9" key="1">
    <citation type="submission" date="2015-03" db="EMBL/GenBank/DDBJ databases">
        <authorList>
            <person name="Urmite Genomes"/>
        </authorList>
    </citation>
    <scope>NUCLEOTIDE SEQUENCE [LARGE SCALE GENOMIC DNA]</scope>
    <source>
        <strain evidence="9">FF10</strain>
    </source>
</reference>
<dbReference type="InterPro" id="IPR019931">
    <property type="entry name" value="LPXTG_anchor"/>
</dbReference>
<feature type="region of interest" description="Disordered" evidence="5">
    <location>
        <begin position="25"/>
        <end position="141"/>
    </location>
</feature>
<evidence type="ECO:0000313" key="9">
    <source>
        <dbReference type="Proteomes" id="UP000198604"/>
    </source>
</evidence>